<dbReference type="InterPro" id="IPR001296">
    <property type="entry name" value="Glyco_trans_1"/>
</dbReference>
<organism evidence="3 4">
    <name type="scientific">Floridaenema aerugineum BLCC-F46</name>
    <dbReference type="NCBI Taxonomy" id="3153654"/>
    <lineage>
        <taxon>Bacteria</taxon>
        <taxon>Bacillati</taxon>
        <taxon>Cyanobacteriota</taxon>
        <taxon>Cyanophyceae</taxon>
        <taxon>Oscillatoriophycideae</taxon>
        <taxon>Aerosakkonematales</taxon>
        <taxon>Aerosakkonemataceae</taxon>
        <taxon>Floridanema</taxon>
        <taxon>Floridanema aerugineum</taxon>
    </lineage>
</organism>
<keyword evidence="3" id="KW-0808">Transferase</keyword>
<dbReference type="Pfam" id="PF13439">
    <property type="entry name" value="Glyco_transf_4"/>
    <property type="match status" value="1"/>
</dbReference>
<evidence type="ECO:0000259" key="2">
    <source>
        <dbReference type="Pfam" id="PF13439"/>
    </source>
</evidence>
<dbReference type="EC" id="2.4.-.-" evidence="3"/>
<gene>
    <name evidence="3" type="ORF">ACE1CC_30870</name>
</gene>
<comment type="caution">
    <text evidence="3">The sequence shown here is derived from an EMBL/GenBank/DDBJ whole genome shotgun (WGS) entry which is preliminary data.</text>
</comment>
<sequence>MLFQKSLLHLWIPNMFQFTGGIQTYSAFFLSALQSLYPNIDYHVFLKHDTFSSPNFPFLPDTKFHFAGTVHPKFKTIFFATKIAGYGLWQRPNLIISTHLNFTIAAYWLKRMANIPYWAVAHGVDAWNIDRPALKTALQNADKIISVSGYTRDRLLAEQNLDPTKVILLPNTFDASRFQITPKPEYLLKRYGLTTNNSIILTVARLDRSEQYKGYDQIIQALPEIRRYLPNVHYILGGKGSDRSRIMQLISQLDLQNHVTLAGFIPDNELGDHYNLCDVFAMPSKGEGFGIVYLEALACGKPTLAGSKDGAVDALCHGELGALVDPDNIAEIAQTLIKILQGTYPHSIMYQPEILRQKVKEIYGFDRFKQSLQEIMQTELVK</sequence>
<evidence type="ECO:0000313" key="4">
    <source>
        <dbReference type="Proteomes" id="UP001576774"/>
    </source>
</evidence>
<dbReference type="PANTHER" id="PTHR45871:SF1">
    <property type="entry name" value="PHOSPHATIDYLINOSITOL N-ACETYLGLUCOSAMINYLTRANSFERASE SUBUNIT A"/>
    <property type="match status" value="1"/>
</dbReference>
<dbReference type="GO" id="GO:0016757">
    <property type="term" value="F:glycosyltransferase activity"/>
    <property type="evidence" value="ECO:0007669"/>
    <property type="project" value="UniProtKB-KW"/>
</dbReference>
<protein>
    <submittedName>
        <fullName evidence="3">Glycosyltransferase family 4 protein</fullName>
        <ecNumber evidence="3">2.4.-.-</ecNumber>
    </submittedName>
</protein>
<keyword evidence="4" id="KW-1185">Reference proteome</keyword>
<evidence type="ECO:0000259" key="1">
    <source>
        <dbReference type="Pfam" id="PF00534"/>
    </source>
</evidence>
<feature type="domain" description="Glycosyl transferase family 1" evidence="1">
    <location>
        <begin position="192"/>
        <end position="342"/>
    </location>
</feature>
<feature type="domain" description="Glycosyltransferase subfamily 4-like N-terminal" evidence="2">
    <location>
        <begin position="20"/>
        <end position="177"/>
    </location>
</feature>
<dbReference type="InterPro" id="IPR028098">
    <property type="entry name" value="Glyco_trans_4-like_N"/>
</dbReference>
<evidence type="ECO:0000313" key="3">
    <source>
        <dbReference type="EMBL" id="MFB2881277.1"/>
    </source>
</evidence>
<dbReference type="SUPFAM" id="SSF53756">
    <property type="entry name" value="UDP-Glycosyltransferase/glycogen phosphorylase"/>
    <property type="match status" value="1"/>
</dbReference>
<dbReference type="Gene3D" id="3.40.50.2000">
    <property type="entry name" value="Glycogen Phosphorylase B"/>
    <property type="match status" value="2"/>
</dbReference>
<reference evidence="3 4" key="1">
    <citation type="submission" date="2024-09" db="EMBL/GenBank/DDBJ databases">
        <title>Floridaenema gen nov. (Aerosakkonemataceae, Aerosakkonematales ord. nov., Cyanobacteria) from benthic tropical and subtropical fresh waters, with the description of four new species.</title>
        <authorList>
            <person name="Moretto J.A."/>
            <person name="Berthold D.E."/>
            <person name="Lefler F.W."/>
            <person name="Huang I.-S."/>
            <person name="Laughinghouse H. IV."/>
        </authorList>
    </citation>
    <scope>NUCLEOTIDE SEQUENCE [LARGE SCALE GENOMIC DNA]</scope>
    <source>
        <strain evidence="3 4">BLCC-F46</strain>
    </source>
</reference>
<dbReference type="Pfam" id="PF00534">
    <property type="entry name" value="Glycos_transf_1"/>
    <property type="match status" value="1"/>
</dbReference>
<proteinExistence type="predicted"/>
<name>A0ABV4XFY7_9CYAN</name>
<dbReference type="Proteomes" id="UP001576774">
    <property type="component" value="Unassembled WGS sequence"/>
</dbReference>
<keyword evidence="3" id="KW-0328">Glycosyltransferase</keyword>
<dbReference type="PANTHER" id="PTHR45871">
    <property type="entry name" value="N-ACETYLGLUCOSAMINYL-PHOSPHATIDYLINOSITOL BIOSYNTHETIC PROTEIN"/>
    <property type="match status" value="1"/>
</dbReference>
<accession>A0ABV4XFY7</accession>
<dbReference type="CDD" id="cd03801">
    <property type="entry name" value="GT4_PimA-like"/>
    <property type="match status" value="1"/>
</dbReference>
<dbReference type="RefSeq" id="WP_413274261.1">
    <property type="nucleotide sequence ID" value="NZ_JBHFNQ010000219.1"/>
</dbReference>
<dbReference type="EMBL" id="JBHFNQ010000219">
    <property type="protein sequence ID" value="MFB2881277.1"/>
    <property type="molecule type" value="Genomic_DNA"/>
</dbReference>